<feature type="compositionally biased region" description="Polar residues" evidence="1">
    <location>
        <begin position="25"/>
        <end position="38"/>
    </location>
</feature>
<feature type="compositionally biased region" description="Low complexity" evidence="1">
    <location>
        <begin position="133"/>
        <end position="167"/>
    </location>
</feature>
<sequence length="225" mass="23133">MWSRLTMTSMLLLFLMLTSWLQSGSPRETSKLQPSATIATAKGDSTEVAPTSATTEVASTVIAVQETTQKMSNPTAEPQGTTLQVNTQDSSTPSAAYVTSVAANDETTAVSTASPNQTPTGGVVSTVTSVQETTMKTPELSTTPTPTNSSSVITTQANTQSNATQASGGQNTMTTATPGKNGGVPSSTAASTTTKSGVDRTWKGLSNWLFTSALCFIGSYGVQLA</sequence>
<gene>
    <name evidence="3" type="ORF">CRM22_007219</name>
</gene>
<keyword evidence="2" id="KW-0732">Signal</keyword>
<keyword evidence="4" id="KW-1185">Reference proteome</keyword>
<organism evidence="3 4">
    <name type="scientific">Opisthorchis felineus</name>
    <dbReference type="NCBI Taxonomy" id="147828"/>
    <lineage>
        <taxon>Eukaryota</taxon>
        <taxon>Metazoa</taxon>
        <taxon>Spiralia</taxon>
        <taxon>Lophotrochozoa</taxon>
        <taxon>Platyhelminthes</taxon>
        <taxon>Trematoda</taxon>
        <taxon>Digenea</taxon>
        <taxon>Opisthorchiida</taxon>
        <taxon>Opisthorchiata</taxon>
        <taxon>Opisthorchiidae</taxon>
        <taxon>Opisthorchis</taxon>
    </lineage>
</organism>
<evidence type="ECO:0000256" key="1">
    <source>
        <dbReference type="SAM" id="MobiDB-lite"/>
    </source>
</evidence>
<dbReference type="Proteomes" id="UP000308267">
    <property type="component" value="Unassembled WGS sequence"/>
</dbReference>
<feature type="signal peptide" evidence="2">
    <location>
        <begin position="1"/>
        <end position="26"/>
    </location>
</feature>
<evidence type="ECO:0000256" key="2">
    <source>
        <dbReference type="SAM" id="SignalP"/>
    </source>
</evidence>
<feature type="compositionally biased region" description="Polar residues" evidence="1">
    <location>
        <begin position="168"/>
        <end position="178"/>
    </location>
</feature>
<feature type="region of interest" description="Disordered" evidence="1">
    <location>
        <begin position="133"/>
        <end position="195"/>
    </location>
</feature>
<comment type="caution">
    <text evidence="3">The sequence shown here is derived from an EMBL/GenBank/DDBJ whole genome shotgun (WGS) entry which is preliminary data.</text>
</comment>
<dbReference type="OrthoDB" id="6281719at2759"/>
<protein>
    <submittedName>
        <fullName evidence="3">Uncharacterized protein</fullName>
    </submittedName>
</protein>
<dbReference type="STRING" id="147828.A0A4S2LHF9"/>
<proteinExistence type="predicted"/>
<feature type="compositionally biased region" description="Low complexity" evidence="1">
    <location>
        <begin position="186"/>
        <end position="195"/>
    </location>
</feature>
<reference evidence="3 4" key="1">
    <citation type="journal article" date="2019" name="BMC Genomics">
        <title>New insights from Opisthorchis felineus genome: update on genomics of the epidemiologically important liver flukes.</title>
        <authorList>
            <person name="Ershov N.I."/>
            <person name="Mordvinov V.A."/>
            <person name="Prokhortchouk E.B."/>
            <person name="Pakharukova M.Y."/>
            <person name="Gunbin K.V."/>
            <person name="Ustyantsev K."/>
            <person name="Genaev M.A."/>
            <person name="Blinov A.G."/>
            <person name="Mazur A."/>
            <person name="Boulygina E."/>
            <person name="Tsygankova S."/>
            <person name="Khrameeva E."/>
            <person name="Chekanov N."/>
            <person name="Fan G."/>
            <person name="Xiao A."/>
            <person name="Zhang H."/>
            <person name="Xu X."/>
            <person name="Yang H."/>
            <person name="Solovyev V."/>
            <person name="Lee S.M."/>
            <person name="Liu X."/>
            <person name="Afonnikov D.A."/>
            <person name="Skryabin K.G."/>
        </authorList>
    </citation>
    <scope>NUCLEOTIDE SEQUENCE [LARGE SCALE GENOMIC DNA]</scope>
    <source>
        <strain evidence="3">AK-0245</strain>
        <tissue evidence="3">Whole organism</tissue>
    </source>
</reference>
<feature type="region of interest" description="Disordered" evidence="1">
    <location>
        <begin position="25"/>
        <end position="48"/>
    </location>
</feature>
<dbReference type="AlphaFoldDB" id="A0A4S2LHF9"/>
<evidence type="ECO:0000313" key="3">
    <source>
        <dbReference type="EMBL" id="TGZ62801.1"/>
    </source>
</evidence>
<feature type="chain" id="PRO_5036121960" evidence="2">
    <location>
        <begin position="27"/>
        <end position="225"/>
    </location>
</feature>
<dbReference type="EMBL" id="SJOL01007384">
    <property type="protein sequence ID" value="TGZ62802.1"/>
    <property type="molecule type" value="Genomic_DNA"/>
</dbReference>
<accession>A0A4S2LHF9</accession>
<evidence type="ECO:0000313" key="4">
    <source>
        <dbReference type="Proteomes" id="UP000308267"/>
    </source>
</evidence>
<name>A0A4S2LHF9_OPIFE</name>
<dbReference type="EMBL" id="SJOL01007384">
    <property type="protein sequence ID" value="TGZ62801.1"/>
    <property type="molecule type" value="Genomic_DNA"/>
</dbReference>